<dbReference type="AlphaFoldDB" id="A0A4R3K6R0"/>
<reference evidence="1 2" key="1">
    <citation type="submission" date="2019-03" db="EMBL/GenBank/DDBJ databases">
        <title>Genomic Encyclopedia of Type Strains, Phase IV (KMG-IV): sequencing the most valuable type-strain genomes for metagenomic binning, comparative biology and taxonomic classification.</title>
        <authorList>
            <person name="Goeker M."/>
        </authorList>
    </citation>
    <scope>NUCLEOTIDE SEQUENCE [LARGE SCALE GENOMIC DNA]</scope>
    <source>
        <strain evidence="1 2">DSM 29489</strain>
    </source>
</reference>
<dbReference type="Proteomes" id="UP000295726">
    <property type="component" value="Unassembled WGS sequence"/>
</dbReference>
<accession>A0A4R3K6R0</accession>
<evidence type="ECO:0000313" key="1">
    <source>
        <dbReference type="EMBL" id="TCS78520.1"/>
    </source>
</evidence>
<gene>
    <name evidence="1" type="ORF">EDD59_11145</name>
</gene>
<comment type="caution">
    <text evidence="1">The sequence shown here is derived from an EMBL/GenBank/DDBJ whole genome shotgun (WGS) entry which is preliminary data.</text>
</comment>
<keyword evidence="2" id="KW-1185">Reference proteome</keyword>
<organism evidence="1 2">
    <name type="scientific">Muricomes intestini</name>
    <dbReference type="NCBI Taxonomy" id="1796634"/>
    <lineage>
        <taxon>Bacteria</taxon>
        <taxon>Bacillati</taxon>
        <taxon>Bacillota</taxon>
        <taxon>Clostridia</taxon>
        <taxon>Lachnospirales</taxon>
        <taxon>Lachnospiraceae</taxon>
        <taxon>Muricomes</taxon>
    </lineage>
</organism>
<protein>
    <submittedName>
        <fullName evidence="1">Uncharacterized protein</fullName>
    </submittedName>
</protein>
<dbReference type="RefSeq" id="WP_165920901.1">
    <property type="nucleotide sequence ID" value="NZ_SLZZ01000011.1"/>
</dbReference>
<sequence length="59" mass="7032">MKFSKDKFRRNAPHAIRKALPESHRDVLDGMEVDRCEIEYTVDGEEYSLYPVEPDWCEE</sequence>
<evidence type="ECO:0000313" key="2">
    <source>
        <dbReference type="Proteomes" id="UP000295726"/>
    </source>
</evidence>
<dbReference type="EMBL" id="SLZZ01000011">
    <property type="protein sequence ID" value="TCS78520.1"/>
    <property type="molecule type" value="Genomic_DNA"/>
</dbReference>
<proteinExistence type="predicted"/>
<name>A0A4R3K6R0_9FIRM</name>